<proteinExistence type="predicted"/>
<feature type="chain" id="PRO_5003003852" evidence="1">
    <location>
        <begin position="19"/>
        <end position="160"/>
    </location>
</feature>
<dbReference type="AlphaFoldDB" id="C9YHA1"/>
<gene>
    <name evidence="2" type="ORF">Csp_B21510</name>
</gene>
<evidence type="ECO:0000256" key="1">
    <source>
        <dbReference type="SAM" id="SignalP"/>
    </source>
</evidence>
<dbReference type="EMBL" id="FN543108">
    <property type="protein sequence ID" value="CBA33934.1"/>
    <property type="molecule type" value="Genomic_DNA"/>
</dbReference>
<keyword evidence="1" id="KW-0732">Signal</keyword>
<name>C9YHA1_CURXX</name>
<evidence type="ECO:0000313" key="2">
    <source>
        <dbReference type="EMBL" id="CBA33934.1"/>
    </source>
</evidence>
<feature type="signal peptide" evidence="1">
    <location>
        <begin position="1"/>
        <end position="18"/>
    </location>
</feature>
<accession>C9YHA1</accession>
<organism evidence="2">
    <name type="scientific">Curvibacter symbiont subsp. Hydra magnipapillata</name>
    <dbReference type="NCBI Taxonomy" id="667019"/>
    <lineage>
        <taxon>Bacteria</taxon>
        <taxon>Pseudomonadati</taxon>
        <taxon>Pseudomonadota</taxon>
        <taxon>Betaproteobacteria</taxon>
        <taxon>Burkholderiales</taxon>
        <taxon>Comamonadaceae</taxon>
        <taxon>Curvibacter</taxon>
    </lineage>
</organism>
<sequence>MRIAVALILVTMMGLAAAEEKAVKTHGGELRYGKNETSGTCSISLSRRTLVQFDCADAYLPELIFQSSQHAKEQGQVLVIQENPMGNACNGGPIYVIGITADGSTVTSPRIDFCGGKAPVFSEQKEGLRITFPGGGRNHGKGKTPDEVWHWSRGQLKKIK</sequence>
<reference evidence="2" key="1">
    <citation type="journal article" date="2010" name="Nature">
        <title>The Dynamic genome of Hydra.</title>
        <authorList>
            <person name="Chapman J.A."/>
            <person name="Kirkness E.F."/>
            <person name="Simakov O."/>
            <person name="Hampson S.E."/>
            <person name="Mitros T."/>
            <person name="Weinmaier T."/>
            <person name="Rattei T."/>
            <person name="Balasubramanian P.G."/>
            <person name="Borman J."/>
            <person name="Busam D."/>
            <person name="Disbennett K."/>
            <person name="Pfannkoch C."/>
            <person name="Sumin N."/>
            <person name="Sutton G."/>
            <person name="Viswanathan L."/>
            <person name="Walenz B."/>
            <person name="Goodstein D.M."/>
            <person name="Hellsten U."/>
            <person name="Kawashima T."/>
            <person name="Prochnik S.E."/>
            <person name="Putnam N.H."/>
            <person name="Shu S."/>
            <person name="Blumberg B."/>
            <person name="Dana C.E."/>
            <person name="Gee L."/>
            <person name="Kibler D.F."/>
            <person name="Law L."/>
            <person name="Lindgens D."/>
            <person name="Martinez D.E."/>
            <person name="Peng J."/>
            <person name="Wigge P.A."/>
            <person name="Bertulat B."/>
            <person name="Guder C."/>
            <person name="Nakamura Y."/>
            <person name="Ozbek S."/>
            <person name="Watanabe H."/>
            <person name="Khalturin K."/>
            <person name="Hemmrich G."/>
            <person name="Franke A."/>
            <person name="Augustin R."/>
            <person name="Fraune S."/>
            <person name="Hayakawa E."/>
            <person name="Hayakawa S."/>
            <person name="Hirose M."/>
            <person name="Hwang J."/>
            <person name="Ikeo K."/>
            <person name="Nishimiya-Fujisawa C."/>
            <person name="Ogura A."/>
            <person name="Takahashi T."/>
            <person name="Steinmetz P.R."/>
            <person name="Zhang X."/>
            <person name="Aufschnaiter R."/>
            <person name="Eder M.K."/>
            <person name="Gorny A.K."/>
            <person name="Salvenmoser W."/>
            <person name="Heimberg A.M."/>
            <person name="Wheeler B.M."/>
            <person name="Peterson K.J."/>
            <person name="Boettger A."/>
            <person name="Tischler P."/>
            <person name="Wolf A."/>
            <person name="Gojobori T."/>
            <person name="Remington K.A."/>
            <person name="Strausberg R.L."/>
            <person name="Venter J."/>
            <person name="Technau U."/>
            <person name="Hobmayer B."/>
            <person name="Bosch T.C."/>
            <person name="Holstein T.W."/>
            <person name="Fujisawa T."/>
            <person name="Bode H.R."/>
            <person name="David C.N."/>
            <person name="Rokhsar D.S."/>
            <person name="Steele R.E."/>
        </authorList>
    </citation>
    <scope>NUCLEOTIDE SEQUENCE</scope>
</reference>
<protein>
    <submittedName>
        <fullName evidence="2">Uncharacterized protein</fullName>
    </submittedName>
</protein>